<keyword evidence="2" id="KW-1133">Transmembrane helix</keyword>
<evidence type="ECO:0000313" key="4">
    <source>
        <dbReference type="Proteomes" id="UP000823521"/>
    </source>
</evidence>
<evidence type="ECO:0000313" key="3">
    <source>
        <dbReference type="EMBL" id="MBO4206735.1"/>
    </source>
</evidence>
<comment type="caution">
    <text evidence="3">The sequence shown here is derived from an EMBL/GenBank/DDBJ whole genome shotgun (WGS) entry which is preliminary data.</text>
</comment>
<feature type="compositionally biased region" description="Gly residues" evidence="1">
    <location>
        <begin position="144"/>
        <end position="174"/>
    </location>
</feature>
<evidence type="ECO:0000256" key="2">
    <source>
        <dbReference type="SAM" id="Phobius"/>
    </source>
</evidence>
<feature type="compositionally biased region" description="Low complexity" evidence="1">
    <location>
        <begin position="65"/>
        <end position="74"/>
    </location>
</feature>
<feature type="transmembrane region" description="Helical" evidence="2">
    <location>
        <begin position="35"/>
        <end position="52"/>
    </location>
</feature>
<feature type="compositionally biased region" description="Gly residues" evidence="1">
    <location>
        <begin position="121"/>
        <end position="138"/>
    </location>
</feature>
<keyword evidence="2" id="KW-0472">Membrane</keyword>
<keyword evidence="4" id="KW-1185">Reference proteome</keyword>
<keyword evidence="2" id="KW-0812">Transmembrane</keyword>
<sequence>MRRRWAPLLETLVKMLVGVAAIVLATTWLTAEWAVVVGLVGCALLVTGLVRLPRELRYARGVVRVTRPSTSRPPTGGGRRRAPQQRHHPTHSGPTGAVGVGTAGRDHSTGQYWSDDDRNRSGGGGDGGSGSGSDGSSGGWSDSGSGGWSGGSSGGSSDSGGGYSGGGDSGGGGW</sequence>
<proteinExistence type="predicted"/>
<organism evidence="3 4">
    <name type="scientific">Micromonospora echinofusca</name>
    <dbReference type="NCBI Taxonomy" id="47858"/>
    <lineage>
        <taxon>Bacteria</taxon>
        <taxon>Bacillati</taxon>
        <taxon>Actinomycetota</taxon>
        <taxon>Actinomycetes</taxon>
        <taxon>Micromonosporales</taxon>
        <taxon>Micromonosporaceae</taxon>
        <taxon>Micromonospora</taxon>
    </lineage>
</organism>
<dbReference type="RefSeq" id="WP_208813637.1">
    <property type="nucleotide sequence ID" value="NZ_WVUH01000082.1"/>
</dbReference>
<accession>A0ABS3VQE3</accession>
<dbReference type="Proteomes" id="UP000823521">
    <property type="component" value="Unassembled WGS sequence"/>
</dbReference>
<name>A0ABS3VQE3_MICEH</name>
<dbReference type="EMBL" id="WVUH01000082">
    <property type="protein sequence ID" value="MBO4206735.1"/>
    <property type="molecule type" value="Genomic_DNA"/>
</dbReference>
<protein>
    <submittedName>
        <fullName evidence="3">Uncharacterized protein</fullName>
    </submittedName>
</protein>
<feature type="region of interest" description="Disordered" evidence="1">
    <location>
        <begin position="65"/>
        <end position="174"/>
    </location>
</feature>
<feature type="compositionally biased region" description="Basic residues" evidence="1">
    <location>
        <begin position="78"/>
        <end position="90"/>
    </location>
</feature>
<gene>
    <name evidence="3" type="ORF">GSF22_12085</name>
</gene>
<evidence type="ECO:0000256" key="1">
    <source>
        <dbReference type="SAM" id="MobiDB-lite"/>
    </source>
</evidence>
<feature type="transmembrane region" description="Helical" evidence="2">
    <location>
        <begin position="12"/>
        <end position="29"/>
    </location>
</feature>
<reference evidence="3 4" key="1">
    <citation type="submission" date="2019-12" db="EMBL/GenBank/DDBJ databases">
        <title>Whole genome sequencing of endophytic Actinobacterium Micromonospora sp. MPMI6T.</title>
        <authorList>
            <person name="Evv R."/>
            <person name="Podile A.R."/>
        </authorList>
    </citation>
    <scope>NUCLEOTIDE SEQUENCE [LARGE SCALE GENOMIC DNA]</scope>
    <source>
        <strain evidence="3 4">MPMI6</strain>
    </source>
</reference>